<feature type="coiled-coil region" evidence="1">
    <location>
        <begin position="45"/>
        <end position="115"/>
    </location>
</feature>
<protein>
    <submittedName>
        <fullName evidence="2">Uncharacterized protein</fullName>
    </submittedName>
</protein>
<gene>
    <name evidence="2" type="ORF">RN87_00870</name>
</gene>
<evidence type="ECO:0000256" key="1">
    <source>
        <dbReference type="SAM" id="Coils"/>
    </source>
</evidence>
<reference evidence="2 3" key="1">
    <citation type="submission" date="2015-11" db="EMBL/GenBank/DDBJ databases">
        <authorList>
            <person name="Zhang Y."/>
            <person name="Guo Z."/>
        </authorList>
    </citation>
    <scope>NUCLEOTIDE SEQUENCE [LARGE SCALE GENOMIC DNA]</scope>
    <source>
        <strain evidence="2 3">ChDC F174</strain>
    </source>
</reference>
<evidence type="ECO:0000313" key="2">
    <source>
        <dbReference type="EMBL" id="ALQ39151.1"/>
    </source>
</evidence>
<keyword evidence="1" id="KW-0175">Coiled coil</keyword>
<sequence>MSNPKRNYIIINNKVLYFDKRSSYEDTLEDTLDKYLEKLNYFVSNESLDEKFEKLEELLKSLKVKKLAEKSKINIFIYSLFNFYLYSYKNKEYFVRERKEKIENIIRKLKFLGNEKQVSEYQKFYEDFSLEIPNKKLSQIFYQKFIDSKKYEIFNEFGKPFTVLAMESLTIFGEKEEQEKFLDVILEINKGEIKDDYLQAFFLTDLDNIKISDGIIEKILKGNYNIDRESTIRLVCKNFGRILKRFPFPEYRATNNLKDFLDSRKVYLIDYKNELYSSEILECKEVNDILENYIEFIEKIKEILNSKKLINEDNNIRVSFEDTELEDTEEEKEIKNMDTKEEKIKKLIEFLINGRVKFKEANGIYFAIKNNKM</sequence>
<dbReference type="KEGG" id="fhw:RN87_00870"/>
<organism evidence="2">
    <name type="scientific">Fusobacterium hwasookii ChDC F174</name>
    <dbReference type="NCBI Taxonomy" id="1307442"/>
    <lineage>
        <taxon>Bacteria</taxon>
        <taxon>Fusobacteriati</taxon>
        <taxon>Fusobacteriota</taxon>
        <taxon>Fusobacteriia</taxon>
        <taxon>Fusobacteriales</taxon>
        <taxon>Fusobacteriaceae</taxon>
        <taxon>Fusobacterium</taxon>
    </lineage>
</organism>
<proteinExistence type="predicted"/>
<name>A0A0S2ZK38_9FUSO</name>
<accession>A0A0S2ZK38</accession>
<dbReference type="EMBL" id="CP013331">
    <property type="protein sequence ID" value="ALQ39151.1"/>
    <property type="molecule type" value="Genomic_DNA"/>
</dbReference>
<dbReference type="AlphaFoldDB" id="A0A0S2ZK38"/>
<evidence type="ECO:0000313" key="3">
    <source>
        <dbReference type="Proteomes" id="UP000063275"/>
    </source>
</evidence>
<dbReference type="Proteomes" id="UP000063275">
    <property type="component" value="Chromosome"/>
</dbReference>